<dbReference type="EMBL" id="WJXO01000001">
    <property type="protein sequence ID" value="MRN38575.1"/>
    <property type="molecule type" value="Genomic_DNA"/>
</dbReference>
<gene>
    <name evidence="1" type="ORF">GJU80_08830</name>
</gene>
<evidence type="ECO:0000313" key="1">
    <source>
        <dbReference type="EMBL" id="MRN38575.1"/>
    </source>
</evidence>
<dbReference type="Proteomes" id="UP000486297">
    <property type="component" value="Unassembled WGS sequence"/>
</dbReference>
<dbReference type="AlphaFoldDB" id="A0A7X2GZ46"/>
<proteinExistence type="predicted"/>
<name>A0A7X2GZ46_9NEIS</name>
<keyword evidence="2" id="KW-1185">Reference proteome</keyword>
<accession>A0A7X2GZ46</accession>
<comment type="caution">
    <text evidence="1">The sequence shown here is derived from an EMBL/GenBank/DDBJ whole genome shotgun (WGS) entry which is preliminary data.</text>
</comment>
<protein>
    <submittedName>
        <fullName evidence="1">Uncharacterized protein</fullName>
    </submittedName>
</protein>
<evidence type="ECO:0000313" key="2">
    <source>
        <dbReference type="Proteomes" id="UP000486297"/>
    </source>
</evidence>
<dbReference type="RefSeq" id="WP_095502941.1">
    <property type="nucleotide sequence ID" value="NZ_WJXO01000001.1"/>
</dbReference>
<dbReference type="InterPro" id="IPR018875">
    <property type="entry name" value="Antirepressor_Ant_N"/>
</dbReference>
<sequence length="331" mass="38196">MNLATMVRVPLVDGSGTLKNYYLPIYQGWILVKPLVELVGMSWTKQFLKLKTLSYVEQKQLTLPASNGDLVQQSRYYVCIPTSRTLDYLLTLNPRKSETKSRLSTLIKLLPELLKEPEGQEPVPDTLPELETEVIQDARTVDEIYKELFPITVDKPLDRLDYIRKDLVAVGLRNAEEINYICKGAAVLILSHKADGNHLSSHVFVHTYEQGDLLKAAKAGYYPIPEFFRRYPSEYQQLKMWTVQVERQNDSIKSPIVSATKVRVPLAMAPWFTDKFAEEISRLKYIAQVVEDRKRKAELKERVLRGDSLDDLLEFDDYEYYDFIHNDVNAS</sequence>
<dbReference type="PRINTS" id="PR01994">
    <property type="entry name" value="ANTIREPRESSR"/>
</dbReference>
<organism evidence="1 2">
    <name type="scientific">Neisseria brasiliensis</name>
    <dbReference type="NCBI Taxonomy" id="2666100"/>
    <lineage>
        <taxon>Bacteria</taxon>
        <taxon>Pseudomonadati</taxon>
        <taxon>Pseudomonadota</taxon>
        <taxon>Betaproteobacteria</taxon>
        <taxon>Neisseriales</taxon>
        <taxon>Neisseriaceae</taxon>
        <taxon>Neisseria</taxon>
    </lineage>
</organism>
<reference evidence="1" key="1">
    <citation type="journal article" name="Emerg. Infect. Dis.">
        <title>Two cases of a newly characterized neisseria species.</title>
        <authorList>
            <person name="Mustapha M."/>
            <person name="Lemos A.P.S."/>
            <person name="Harrison L.H."/>
            <person name="Vantyne D."/>
            <person name="Sacchi C.T."/>
        </authorList>
    </citation>
    <scope>NUCLEOTIDE SEQUENCE</scope>
    <source>
        <strain evidence="1">N.95.16</strain>
    </source>
</reference>